<dbReference type="EMBL" id="KN822098">
    <property type="protein sequence ID" value="KIM57654.1"/>
    <property type="molecule type" value="Genomic_DNA"/>
</dbReference>
<dbReference type="STRING" id="1036808.A0A0C3DN65"/>
<feature type="domain" description="PITH" evidence="2">
    <location>
        <begin position="1"/>
        <end position="182"/>
    </location>
</feature>
<protein>
    <recommendedName>
        <fullName evidence="2">PITH domain-containing protein</fullName>
    </recommendedName>
</protein>
<name>A0A0C3DN65_9AGAM</name>
<dbReference type="GO" id="GO:0005737">
    <property type="term" value="C:cytoplasm"/>
    <property type="evidence" value="ECO:0007669"/>
    <property type="project" value="UniProtKB-ARBA"/>
</dbReference>
<gene>
    <name evidence="3" type="ORF">SCLCIDRAFT_1219346</name>
</gene>
<reference evidence="3 4" key="1">
    <citation type="submission" date="2014-04" db="EMBL/GenBank/DDBJ databases">
        <authorList>
            <consortium name="DOE Joint Genome Institute"/>
            <person name="Kuo A."/>
            <person name="Kohler A."/>
            <person name="Nagy L.G."/>
            <person name="Floudas D."/>
            <person name="Copeland A."/>
            <person name="Barry K.W."/>
            <person name="Cichocki N."/>
            <person name="Veneault-Fourrey C."/>
            <person name="LaButti K."/>
            <person name="Lindquist E.A."/>
            <person name="Lipzen A."/>
            <person name="Lundell T."/>
            <person name="Morin E."/>
            <person name="Murat C."/>
            <person name="Sun H."/>
            <person name="Tunlid A."/>
            <person name="Henrissat B."/>
            <person name="Grigoriev I.V."/>
            <person name="Hibbett D.S."/>
            <person name="Martin F."/>
            <person name="Nordberg H.P."/>
            <person name="Cantor M.N."/>
            <person name="Hua S.X."/>
        </authorList>
    </citation>
    <scope>NUCLEOTIDE SEQUENCE [LARGE SCALE GENOMIC DNA]</scope>
    <source>
        <strain evidence="3 4">Foug A</strain>
    </source>
</reference>
<accession>A0A0C3DN65</accession>
<organism evidence="3 4">
    <name type="scientific">Scleroderma citrinum Foug A</name>
    <dbReference type="NCBI Taxonomy" id="1036808"/>
    <lineage>
        <taxon>Eukaryota</taxon>
        <taxon>Fungi</taxon>
        <taxon>Dikarya</taxon>
        <taxon>Basidiomycota</taxon>
        <taxon>Agaricomycotina</taxon>
        <taxon>Agaricomycetes</taxon>
        <taxon>Agaricomycetidae</taxon>
        <taxon>Boletales</taxon>
        <taxon>Sclerodermatineae</taxon>
        <taxon>Sclerodermataceae</taxon>
        <taxon>Scleroderma</taxon>
    </lineage>
</organism>
<reference evidence="4" key="2">
    <citation type="submission" date="2015-01" db="EMBL/GenBank/DDBJ databases">
        <title>Evolutionary Origins and Diversification of the Mycorrhizal Mutualists.</title>
        <authorList>
            <consortium name="DOE Joint Genome Institute"/>
            <consortium name="Mycorrhizal Genomics Consortium"/>
            <person name="Kohler A."/>
            <person name="Kuo A."/>
            <person name="Nagy L.G."/>
            <person name="Floudas D."/>
            <person name="Copeland A."/>
            <person name="Barry K.W."/>
            <person name="Cichocki N."/>
            <person name="Veneault-Fourrey C."/>
            <person name="LaButti K."/>
            <person name="Lindquist E.A."/>
            <person name="Lipzen A."/>
            <person name="Lundell T."/>
            <person name="Morin E."/>
            <person name="Murat C."/>
            <person name="Riley R."/>
            <person name="Ohm R."/>
            <person name="Sun H."/>
            <person name="Tunlid A."/>
            <person name="Henrissat B."/>
            <person name="Grigoriev I.V."/>
            <person name="Hibbett D.S."/>
            <person name="Martin F."/>
        </authorList>
    </citation>
    <scope>NUCLEOTIDE SEQUENCE [LARGE SCALE GENOMIC DNA]</scope>
    <source>
        <strain evidence="4">Foug A</strain>
    </source>
</reference>
<dbReference type="SUPFAM" id="SSF49785">
    <property type="entry name" value="Galactose-binding domain-like"/>
    <property type="match status" value="1"/>
</dbReference>
<dbReference type="Pfam" id="PF06201">
    <property type="entry name" value="PITH"/>
    <property type="match status" value="1"/>
</dbReference>
<evidence type="ECO:0000313" key="3">
    <source>
        <dbReference type="EMBL" id="KIM57654.1"/>
    </source>
</evidence>
<dbReference type="HOGENOM" id="CLU_072377_1_0_1"/>
<comment type="similarity">
    <text evidence="1">Belongs to the PITHD1 family.</text>
</comment>
<dbReference type="InterPro" id="IPR045099">
    <property type="entry name" value="PITH1-like"/>
</dbReference>
<dbReference type="InterPro" id="IPR008979">
    <property type="entry name" value="Galactose-bd-like_sf"/>
</dbReference>
<dbReference type="FunCoup" id="A0A0C3DN65">
    <property type="interactions" value="647"/>
</dbReference>
<proteinExistence type="inferred from homology"/>
<keyword evidence="4" id="KW-1185">Reference proteome</keyword>
<evidence type="ECO:0000259" key="2">
    <source>
        <dbReference type="PROSITE" id="PS51532"/>
    </source>
</evidence>
<dbReference type="AlphaFoldDB" id="A0A0C3DN65"/>
<dbReference type="PANTHER" id="PTHR12175">
    <property type="entry name" value="AD039 HT014 THIOREDOXIN FAMILY TRP26"/>
    <property type="match status" value="1"/>
</dbReference>
<dbReference type="Proteomes" id="UP000053989">
    <property type="component" value="Unassembled WGS sequence"/>
</dbReference>
<dbReference type="InterPro" id="IPR037047">
    <property type="entry name" value="PITH_dom_sf"/>
</dbReference>
<dbReference type="Gene3D" id="2.60.120.470">
    <property type="entry name" value="PITH domain"/>
    <property type="match status" value="1"/>
</dbReference>
<sequence length="182" mass="20221">MATTTKPDEVSLLEHLDMSQINCLNEQPDHDFKSIVASKNINLPESSTYLASDADGQLLINIHFNQAVRIRKLVVRSKVPDNGPKTLKLLINKPAIDFVDVDGVADSQFSQVLELSKADITEGKPIALRFVRFQSVNSLHIFVESNHYGDGDEEETRIDAIDLLGTPVEATKDLSGLRQEEH</sequence>
<dbReference type="OrthoDB" id="10263751at2759"/>
<evidence type="ECO:0000256" key="1">
    <source>
        <dbReference type="ARBA" id="ARBA00025788"/>
    </source>
</evidence>
<dbReference type="InterPro" id="IPR010400">
    <property type="entry name" value="PITH_dom"/>
</dbReference>
<dbReference type="PANTHER" id="PTHR12175:SF5">
    <property type="entry name" value="OS03G0795500 PROTEIN"/>
    <property type="match status" value="1"/>
</dbReference>
<evidence type="ECO:0000313" key="4">
    <source>
        <dbReference type="Proteomes" id="UP000053989"/>
    </source>
</evidence>
<dbReference type="PROSITE" id="PS51532">
    <property type="entry name" value="PITH"/>
    <property type="match status" value="1"/>
</dbReference>
<dbReference type="InParanoid" id="A0A0C3DN65"/>